<evidence type="ECO:0000256" key="1">
    <source>
        <dbReference type="ARBA" id="ARBA00000085"/>
    </source>
</evidence>
<evidence type="ECO:0000256" key="3">
    <source>
        <dbReference type="ARBA" id="ARBA00022553"/>
    </source>
</evidence>
<evidence type="ECO:0000256" key="6">
    <source>
        <dbReference type="ARBA" id="ARBA00022777"/>
    </source>
</evidence>
<dbReference type="SMART" id="SM00387">
    <property type="entry name" value="HATPase_c"/>
    <property type="match status" value="1"/>
</dbReference>
<evidence type="ECO:0000259" key="10">
    <source>
        <dbReference type="SMART" id="SM00387"/>
    </source>
</evidence>
<dbReference type="GO" id="GO:0005524">
    <property type="term" value="F:ATP binding"/>
    <property type="evidence" value="ECO:0007669"/>
    <property type="project" value="UniProtKB-KW"/>
</dbReference>
<dbReference type="Gene3D" id="3.30.565.10">
    <property type="entry name" value="Histidine kinase-like ATPase, C-terminal domain"/>
    <property type="match status" value="1"/>
</dbReference>
<feature type="transmembrane region" description="Helical" evidence="9">
    <location>
        <begin position="12"/>
        <end position="33"/>
    </location>
</feature>
<dbReference type="PANTHER" id="PTHR24421">
    <property type="entry name" value="NITRATE/NITRITE SENSOR PROTEIN NARX-RELATED"/>
    <property type="match status" value="1"/>
</dbReference>
<dbReference type="EMBL" id="CP165735">
    <property type="protein sequence ID" value="XDV72178.1"/>
    <property type="molecule type" value="Genomic_DNA"/>
</dbReference>
<dbReference type="GO" id="GO:0000155">
    <property type="term" value="F:phosphorelay sensor kinase activity"/>
    <property type="evidence" value="ECO:0007669"/>
    <property type="project" value="InterPro"/>
</dbReference>
<dbReference type="InterPro" id="IPR011712">
    <property type="entry name" value="Sig_transdc_His_kin_sub3_dim/P"/>
</dbReference>
<keyword evidence="6 11" id="KW-0418">Kinase</keyword>
<name>A0AB39YQQ2_9MICC</name>
<reference evidence="11" key="1">
    <citation type="submission" date="2024-07" db="EMBL/GenBank/DDBJ databases">
        <authorList>
            <person name="Li J."/>
            <person name="Wei H."/>
            <person name="Ma J."/>
        </authorList>
    </citation>
    <scope>NUCLEOTIDE SEQUENCE</scope>
    <source>
        <strain evidence="11">AMU7</strain>
    </source>
</reference>
<dbReference type="SUPFAM" id="SSF55874">
    <property type="entry name" value="ATPase domain of HSP90 chaperone/DNA topoisomerase II/histidine kinase"/>
    <property type="match status" value="1"/>
</dbReference>
<accession>A0AB39YQQ2</accession>
<evidence type="ECO:0000256" key="4">
    <source>
        <dbReference type="ARBA" id="ARBA00022679"/>
    </source>
</evidence>
<feature type="transmembrane region" description="Helical" evidence="9">
    <location>
        <begin position="160"/>
        <end position="187"/>
    </location>
</feature>
<keyword evidence="8" id="KW-0902">Two-component regulatory system</keyword>
<feature type="transmembrane region" description="Helical" evidence="9">
    <location>
        <begin position="39"/>
        <end position="60"/>
    </location>
</feature>
<keyword evidence="4" id="KW-0808">Transferase</keyword>
<dbReference type="CDD" id="cd16917">
    <property type="entry name" value="HATPase_UhpB-NarQ-NarX-like"/>
    <property type="match status" value="1"/>
</dbReference>
<comment type="catalytic activity">
    <reaction evidence="1">
        <text>ATP + protein L-histidine = ADP + protein N-phospho-L-histidine.</text>
        <dbReference type="EC" id="2.7.13.3"/>
    </reaction>
</comment>
<evidence type="ECO:0000256" key="9">
    <source>
        <dbReference type="SAM" id="Phobius"/>
    </source>
</evidence>
<evidence type="ECO:0000313" key="11">
    <source>
        <dbReference type="EMBL" id="XDV72178.1"/>
    </source>
</evidence>
<keyword evidence="7" id="KW-0067">ATP-binding</keyword>
<feature type="domain" description="Histidine kinase/HSP90-like ATPase" evidence="10">
    <location>
        <begin position="321"/>
        <end position="413"/>
    </location>
</feature>
<keyword evidence="9" id="KW-0472">Membrane</keyword>
<proteinExistence type="predicted"/>
<dbReference type="InterPro" id="IPR003594">
    <property type="entry name" value="HATPase_dom"/>
</dbReference>
<keyword evidence="9" id="KW-0812">Transmembrane</keyword>
<dbReference type="Pfam" id="PF02518">
    <property type="entry name" value="HATPase_c"/>
    <property type="match status" value="1"/>
</dbReference>
<gene>
    <name evidence="11" type="ORF">ABQM86_03045</name>
</gene>
<keyword evidence="9" id="KW-1133">Transmembrane helix</keyword>
<dbReference type="GO" id="GO:0046983">
    <property type="term" value="F:protein dimerization activity"/>
    <property type="evidence" value="ECO:0007669"/>
    <property type="project" value="InterPro"/>
</dbReference>
<keyword evidence="5" id="KW-0547">Nucleotide-binding</keyword>
<dbReference type="PANTHER" id="PTHR24421:SF10">
    <property type="entry name" value="NITRATE_NITRITE SENSOR PROTEIN NARQ"/>
    <property type="match status" value="1"/>
</dbReference>
<keyword evidence="3" id="KW-0597">Phosphoprotein</keyword>
<dbReference type="InterPro" id="IPR050482">
    <property type="entry name" value="Sensor_HK_TwoCompSys"/>
</dbReference>
<evidence type="ECO:0000256" key="7">
    <source>
        <dbReference type="ARBA" id="ARBA00022840"/>
    </source>
</evidence>
<organism evidence="11">
    <name type="scientific">Paenarthrobacter sp. AMU7</name>
    <dbReference type="NCBI Taxonomy" id="3162492"/>
    <lineage>
        <taxon>Bacteria</taxon>
        <taxon>Bacillati</taxon>
        <taxon>Actinomycetota</taxon>
        <taxon>Actinomycetes</taxon>
        <taxon>Micrococcales</taxon>
        <taxon>Micrococcaceae</taxon>
        <taxon>Paenarthrobacter</taxon>
    </lineage>
</organism>
<dbReference type="GO" id="GO:0016020">
    <property type="term" value="C:membrane"/>
    <property type="evidence" value="ECO:0007669"/>
    <property type="project" value="InterPro"/>
</dbReference>
<dbReference type="Pfam" id="PF13796">
    <property type="entry name" value="Sensor"/>
    <property type="match status" value="1"/>
</dbReference>
<dbReference type="Pfam" id="PF07730">
    <property type="entry name" value="HisKA_3"/>
    <property type="match status" value="1"/>
</dbReference>
<evidence type="ECO:0000256" key="8">
    <source>
        <dbReference type="ARBA" id="ARBA00023012"/>
    </source>
</evidence>
<evidence type="ECO:0000256" key="2">
    <source>
        <dbReference type="ARBA" id="ARBA00012438"/>
    </source>
</evidence>
<dbReference type="InterPro" id="IPR025828">
    <property type="entry name" value="Put_sensor_dom"/>
</dbReference>
<dbReference type="AlphaFoldDB" id="A0AB39YQQ2"/>
<dbReference type="RefSeq" id="WP_369745896.1">
    <property type="nucleotide sequence ID" value="NZ_CP165735.1"/>
</dbReference>
<evidence type="ECO:0000256" key="5">
    <source>
        <dbReference type="ARBA" id="ARBA00022741"/>
    </source>
</evidence>
<dbReference type="Gene3D" id="1.20.5.1930">
    <property type="match status" value="1"/>
</dbReference>
<dbReference type="InterPro" id="IPR036890">
    <property type="entry name" value="HATPase_C_sf"/>
</dbReference>
<sequence>MIKPRFRRWLRAYGYLVGELFTSIISMGMFMVSALLIPLFLFSGGWLVAPRAVAGLRWWAALARRRTFSYAAAPVTESYAPIPNNPSFEERLRLVFSRSTGRDLLWLVAHGLGMPIVALLCIGFPFGALNSLLIPTYWYLLPVDQPVVSLYPVTSWGGAWWMLLIGAGYAVISWWLIPGAAAGLAWVQGKMLSLPASSYLAERVTALTASRAAALDAHSAELKRIERDLHDGAQNRLVGVVMMLGLAERTLEKSPDDALPHVRRAQQAATEALAGLRTAVHDIHPPILEELGLEGALSALTGRSAIPCNLMVSDLHRVPAALESASYFIVAEALTNANKYSSATRMSVVVKRDPSADRLLISVEDNGHGGAVERPGGGLAGIRRRAAAFEGVLDFQSPANGPTTVKVELPCGL</sequence>
<protein>
    <recommendedName>
        <fullName evidence="2">histidine kinase</fullName>
        <ecNumber evidence="2">2.7.13.3</ecNumber>
    </recommendedName>
</protein>
<dbReference type="EC" id="2.7.13.3" evidence="2"/>